<organism evidence="1 2">
    <name type="scientific">Salinirubellus salinus</name>
    <dbReference type="NCBI Taxonomy" id="1364945"/>
    <lineage>
        <taxon>Archaea</taxon>
        <taxon>Methanobacteriati</taxon>
        <taxon>Methanobacteriota</taxon>
        <taxon>Stenosarchaea group</taxon>
        <taxon>Halobacteria</taxon>
        <taxon>Halobacteriales</taxon>
        <taxon>Natronomonadaceae</taxon>
        <taxon>Salinirubellus</taxon>
    </lineage>
</organism>
<proteinExistence type="predicted"/>
<dbReference type="Gene3D" id="3.40.50.720">
    <property type="entry name" value="NAD(P)-binding Rossmann-like Domain"/>
    <property type="match status" value="1"/>
</dbReference>
<name>A0A9E7R7F6_9EURY</name>
<sequence length="100" mass="10963">MVVIEPGSIKTEWSDIMVDGLLERSGSGPYAELANELAETTREAAGDGSDPQVVAKAIRRAVRSRNPKARYAIGQYAKPLIAARRFGGDRVYDRVVDRMV</sequence>
<keyword evidence="2" id="KW-1185">Reference proteome</keyword>
<dbReference type="KEGG" id="ssai:N0B31_14895"/>
<gene>
    <name evidence="1" type="ORF">N0B31_14895</name>
</gene>
<dbReference type="AlphaFoldDB" id="A0A9E7R7F6"/>
<evidence type="ECO:0000313" key="2">
    <source>
        <dbReference type="Proteomes" id="UP001057580"/>
    </source>
</evidence>
<protein>
    <submittedName>
        <fullName evidence="1">Uncharacterized protein</fullName>
    </submittedName>
</protein>
<accession>A0A9E7R7F6</accession>
<reference evidence="1" key="1">
    <citation type="submission" date="2022-09" db="EMBL/GenBank/DDBJ databases">
        <title>Diverse halophilic archaea isolated from saline environments.</title>
        <authorList>
            <person name="Cui H.-L."/>
        </authorList>
    </citation>
    <scope>NUCLEOTIDE SEQUENCE</scope>
    <source>
        <strain evidence="1">ZS-35-S2</strain>
    </source>
</reference>
<dbReference type="EMBL" id="CP104003">
    <property type="protein sequence ID" value="UWM56932.1"/>
    <property type="molecule type" value="Genomic_DNA"/>
</dbReference>
<evidence type="ECO:0000313" key="1">
    <source>
        <dbReference type="EMBL" id="UWM56932.1"/>
    </source>
</evidence>
<dbReference type="Proteomes" id="UP001057580">
    <property type="component" value="Chromosome"/>
</dbReference>